<evidence type="ECO:0000256" key="2">
    <source>
        <dbReference type="ARBA" id="ARBA00004673"/>
    </source>
</evidence>
<dbReference type="Pfam" id="PF01215">
    <property type="entry name" value="COX5B"/>
    <property type="match status" value="1"/>
</dbReference>
<evidence type="ECO:0000256" key="13">
    <source>
        <dbReference type="SAM" id="MobiDB-lite"/>
    </source>
</evidence>
<keyword evidence="4 12" id="KW-0479">Metal-binding</keyword>
<evidence type="ECO:0000256" key="10">
    <source>
        <dbReference type="ARBA" id="ARBA00031366"/>
    </source>
</evidence>
<evidence type="ECO:0000256" key="11">
    <source>
        <dbReference type="ARBA" id="ARBA00070613"/>
    </source>
</evidence>
<keyword evidence="7" id="KW-0809">Transit peptide</keyword>
<organism evidence="14 15">
    <name type="scientific">Ophiocordyceps camponoti-floridani</name>
    <dbReference type="NCBI Taxonomy" id="2030778"/>
    <lineage>
        <taxon>Eukaryota</taxon>
        <taxon>Fungi</taxon>
        <taxon>Dikarya</taxon>
        <taxon>Ascomycota</taxon>
        <taxon>Pezizomycotina</taxon>
        <taxon>Sordariomycetes</taxon>
        <taxon>Hypocreomycetidae</taxon>
        <taxon>Hypocreales</taxon>
        <taxon>Ophiocordycipitaceae</taxon>
        <taxon>Ophiocordyceps</taxon>
    </lineage>
</organism>
<dbReference type="Proteomes" id="UP000562929">
    <property type="component" value="Unassembled WGS sequence"/>
</dbReference>
<keyword evidence="5" id="KW-0999">Mitochondrion inner membrane</keyword>
<dbReference type="CDD" id="cd00924">
    <property type="entry name" value="Cyt_c_Oxidase_Vb"/>
    <property type="match status" value="1"/>
</dbReference>
<dbReference type="GO" id="GO:0006123">
    <property type="term" value="P:mitochondrial electron transport, cytochrome c to oxygen"/>
    <property type="evidence" value="ECO:0007669"/>
    <property type="project" value="InterPro"/>
</dbReference>
<evidence type="ECO:0000256" key="8">
    <source>
        <dbReference type="ARBA" id="ARBA00023128"/>
    </source>
</evidence>
<dbReference type="GO" id="GO:0045277">
    <property type="term" value="C:respiratory chain complex IV"/>
    <property type="evidence" value="ECO:0007669"/>
    <property type="project" value="InterPro"/>
</dbReference>
<evidence type="ECO:0000256" key="3">
    <source>
        <dbReference type="ARBA" id="ARBA00010292"/>
    </source>
</evidence>
<feature type="binding site" evidence="12">
    <location>
        <position position="137"/>
    </location>
    <ligand>
        <name>Zn(2+)</name>
        <dbReference type="ChEBI" id="CHEBI:29105"/>
    </ligand>
</feature>
<dbReference type="InterPro" id="IPR036972">
    <property type="entry name" value="Cyt_c_oxidase_su5b_sf"/>
</dbReference>
<dbReference type="SUPFAM" id="SSF57802">
    <property type="entry name" value="Rubredoxin-like"/>
    <property type="match status" value="1"/>
</dbReference>
<feature type="binding site" evidence="12">
    <location>
        <position position="145"/>
    </location>
    <ligand>
        <name>Zn(2+)</name>
        <dbReference type="ChEBI" id="CHEBI:29105"/>
    </ligand>
</feature>
<evidence type="ECO:0000256" key="5">
    <source>
        <dbReference type="ARBA" id="ARBA00022792"/>
    </source>
</evidence>
<comment type="caution">
    <text evidence="14">The sequence shown here is derived from an EMBL/GenBank/DDBJ whole genome shotgun (WGS) entry which is preliminary data.</text>
</comment>
<comment type="similarity">
    <text evidence="3">Belongs to the cytochrome c oxidase subunit 5B family.</text>
</comment>
<dbReference type="AlphaFoldDB" id="A0A8H4Q8X3"/>
<proteinExistence type="inferred from homology"/>
<dbReference type="PANTHER" id="PTHR10122:SF0">
    <property type="entry name" value="CYTOCHROME C OXIDASE SUBUNIT 5B, ISOFORM A-RELATED"/>
    <property type="match status" value="1"/>
</dbReference>
<gene>
    <name evidence="14" type="ORF">GQ602_001690</name>
</gene>
<dbReference type="InterPro" id="IPR002124">
    <property type="entry name" value="Cyt_c_oxidase_su5b"/>
</dbReference>
<evidence type="ECO:0000256" key="12">
    <source>
        <dbReference type="PIRSR" id="PIRSR602124-2"/>
    </source>
</evidence>
<dbReference type="GO" id="GO:0046872">
    <property type="term" value="F:metal ion binding"/>
    <property type="evidence" value="ECO:0007669"/>
    <property type="project" value="UniProtKB-KW"/>
</dbReference>
<comment type="pathway">
    <text evidence="2">Energy metabolism; oxidative phosphorylation.</text>
</comment>
<keyword evidence="9" id="KW-0472">Membrane</keyword>
<feature type="region of interest" description="Disordered" evidence="13">
    <location>
        <begin position="178"/>
        <end position="207"/>
    </location>
</feature>
<dbReference type="PANTHER" id="PTHR10122">
    <property type="entry name" value="CYTOCHROME C OXIDASE SUBUNIT 5B, MITOCHONDRIAL"/>
    <property type="match status" value="1"/>
</dbReference>
<keyword evidence="15" id="KW-1185">Reference proteome</keyword>
<evidence type="ECO:0000256" key="1">
    <source>
        <dbReference type="ARBA" id="ARBA00004443"/>
    </source>
</evidence>
<feature type="compositionally biased region" description="Basic and acidic residues" evidence="13">
    <location>
        <begin position="178"/>
        <end position="192"/>
    </location>
</feature>
<protein>
    <recommendedName>
        <fullName evidence="11">Cytochrome c oxidase subunit 4, mitochondrial</fullName>
    </recommendedName>
    <alternativeName>
        <fullName evidence="10">Cytochrome c oxidase polypeptide IV</fullName>
    </alternativeName>
</protein>
<feature type="binding site" evidence="12">
    <location>
        <position position="161"/>
    </location>
    <ligand>
        <name>Zn(2+)</name>
        <dbReference type="ChEBI" id="CHEBI:29105"/>
    </ligand>
</feature>
<evidence type="ECO:0000313" key="14">
    <source>
        <dbReference type="EMBL" id="KAF4591391.1"/>
    </source>
</evidence>
<dbReference type="Gene3D" id="2.60.11.10">
    <property type="entry name" value="Cytochrome c oxidase, subunit Vb"/>
    <property type="match status" value="1"/>
</dbReference>
<evidence type="ECO:0000256" key="7">
    <source>
        <dbReference type="ARBA" id="ARBA00022946"/>
    </source>
</evidence>
<dbReference type="EMBL" id="JAACLJ010000002">
    <property type="protein sequence ID" value="KAF4591391.1"/>
    <property type="molecule type" value="Genomic_DNA"/>
</dbReference>
<keyword evidence="8" id="KW-0496">Mitochondrion</keyword>
<comment type="subcellular location">
    <subcellularLocation>
        <location evidence="1">Mitochondrion inner membrane</location>
        <topology evidence="1">Peripheral membrane protein</topology>
        <orientation evidence="1">Matrix side</orientation>
    </subcellularLocation>
</comment>
<evidence type="ECO:0000256" key="9">
    <source>
        <dbReference type="ARBA" id="ARBA00023136"/>
    </source>
</evidence>
<sequence>MFLQRSFVSAGRRAVMTPALAVTRSFATSLVRYDAPKGGPSTPNEQAAALAGTEKKIGHYKTLQEIRTEGDLIGPGAEPGTVPTDLEQATGLERFELLGKMEGVDVFDMSPLDASRLGTMDDPIMVRSAGDEQFAGCTGFPAKSHVVKWLGMSRERPLERCPECGSVYKMEYVGPEDDGHGHGHHAEQEFPEPKTFADFVKPEYRYR</sequence>
<accession>A0A8H4Q8X3</accession>
<dbReference type="GO" id="GO:0005743">
    <property type="term" value="C:mitochondrial inner membrane"/>
    <property type="evidence" value="ECO:0007669"/>
    <property type="project" value="UniProtKB-SubCell"/>
</dbReference>
<reference evidence="14 15" key="1">
    <citation type="journal article" date="2020" name="G3 (Bethesda)">
        <title>Genetic Underpinnings of Host Manipulation by Ophiocordyceps as Revealed by Comparative Transcriptomics.</title>
        <authorList>
            <person name="Will I."/>
            <person name="Das B."/>
            <person name="Trinh T."/>
            <person name="Brachmann A."/>
            <person name="Ohm R.A."/>
            <person name="de Bekker C."/>
        </authorList>
    </citation>
    <scope>NUCLEOTIDE SEQUENCE [LARGE SCALE GENOMIC DNA]</scope>
    <source>
        <strain evidence="14 15">EC05</strain>
    </source>
</reference>
<evidence type="ECO:0000256" key="4">
    <source>
        <dbReference type="ARBA" id="ARBA00022723"/>
    </source>
</evidence>
<name>A0A8H4Q8X3_9HYPO</name>
<dbReference type="OrthoDB" id="10249250at2759"/>
<keyword evidence="6 12" id="KW-0862">Zinc</keyword>
<evidence type="ECO:0000313" key="15">
    <source>
        <dbReference type="Proteomes" id="UP000562929"/>
    </source>
</evidence>
<feature type="binding site" evidence="12">
    <location>
        <position position="164"/>
    </location>
    <ligand>
        <name>Zn(2+)</name>
        <dbReference type="ChEBI" id="CHEBI:29105"/>
    </ligand>
</feature>
<dbReference type="PROSITE" id="PS51359">
    <property type="entry name" value="COX5B_2"/>
    <property type="match status" value="1"/>
</dbReference>
<evidence type="ECO:0000256" key="6">
    <source>
        <dbReference type="ARBA" id="ARBA00022833"/>
    </source>
</evidence>
<dbReference type="FunFam" id="2.60.11.10:FF:000003">
    <property type="entry name" value="Cytochrome c oxidase subunit IV"/>
    <property type="match status" value="1"/>
</dbReference>